<keyword evidence="2" id="KW-1185">Reference proteome</keyword>
<protein>
    <submittedName>
        <fullName evidence="1">Uncharacterized protein</fullName>
    </submittedName>
</protein>
<evidence type="ECO:0000313" key="1">
    <source>
        <dbReference type="EMBL" id="GAA4780752.1"/>
    </source>
</evidence>
<proteinExistence type="predicted"/>
<accession>A0ABP9AI98</accession>
<gene>
    <name evidence="1" type="ORF">GCM10023307_00900</name>
</gene>
<dbReference type="EMBL" id="BAABJE010000001">
    <property type="protein sequence ID" value="GAA4780752.1"/>
    <property type="molecule type" value="Genomic_DNA"/>
</dbReference>
<dbReference type="RefSeq" id="WP_345301305.1">
    <property type="nucleotide sequence ID" value="NZ_BAABJE010000001.1"/>
</dbReference>
<name>A0ABP9AI98_9GAMM</name>
<sequence>MSRTGKIAVIDLEQCAVAIRTAEGEYTVVEIDPNWTVQVGDTIGWDNDEGLGFETYRNESKGSDCDVFVQNHYVGEKAMRLQFPG</sequence>
<reference evidence="2" key="1">
    <citation type="journal article" date="2019" name="Int. J. Syst. Evol. Microbiol.">
        <title>The Global Catalogue of Microorganisms (GCM) 10K type strain sequencing project: providing services to taxonomists for standard genome sequencing and annotation.</title>
        <authorList>
            <consortium name="The Broad Institute Genomics Platform"/>
            <consortium name="The Broad Institute Genome Sequencing Center for Infectious Disease"/>
            <person name="Wu L."/>
            <person name="Ma J."/>
        </authorList>
    </citation>
    <scope>NUCLEOTIDE SEQUENCE [LARGE SCALE GENOMIC DNA]</scope>
    <source>
        <strain evidence="2">JCM 18204</strain>
    </source>
</reference>
<evidence type="ECO:0000313" key="2">
    <source>
        <dbReference type="Proteomes" id="UP001499959"/>
    </source>
</evidence>
<dbReference type="Proteomes" id="UP001499959">
    <property type="component" value="Unassembled WGS sequence"/>
</dbReference>
<organism evidence="1 2">
    <name type="scientific">Lysobacter hankyongensis</name>
    <dbReference type="NCBI Taxonomy" id="1176535"/>
    <lineage>
        <taxon>Bacteria</taxon>
        <taxon>Pseudomonadati</taxon>
        <taxon>Pseudomonadota</taxon>
        <taxon>Gammaproteobacteria</taxon>
        <taxon>Lysobacterales</taxon>
        <taxon>Lysobacteraceae</taxon>
        <taxon>Lysobacter</taxon>
    </lineage>
</organism>
<comment type="caution">
    <text evidence="1">The sequence shown here is derived from an EMBL/GenBank/DDBJ whole genome shotgun (WGS) entry which is preliminary data.</text>
</comment>